<dbReference type="InterPro" id="IPR022764">
    <property type="entry name" value="Peptidase_S54_rhomboid_dom"/>
</dbReference>
<keyword evidence="5 7" id="KW-1133">Transmembrane helix</keyword>
<dbReference type="OrthoDB" id="9807874at2"/>
<feature type="transmembrane region" description="Helical" evidence="7">
    <location>
        <begin position="84"/>
        <end position="107"/>
    </location>
</feature>
<keyword evidence="6 7" id="KW-0472">Membrane</keyword>
<name>A0A345H8B9_9FLAO</name>
<feature type="domain" description="Peptidase S54 rhomboid" evidence="8">
    <location>
        <begin position="43"/>
        <end position="105"/>
    </location>
</feature>
<dbReference type="InterPro" id="IPR035952">
    <property type="entry name" value="Rhomboid-like_sf"/>
</dbReference>
<keyword evidence="10" id="KW-1185">Reference proteome</keyword>
<evidence type="ECO:0000256" key="3">
    <source>
        <dbReference type="ARBA" id="ARBA00022692"/>
    </source>
</evidence>
<dbReference type="EMBL" id="CP031188">
    <property type="protein sequence ID" value="AXG72829.1"/>
    <property type="molecule type" value="Genomic_DNA"/>
</dbReference>
<protein>
    <submittedName>
        <fullName evidence="9">Rhomboid family intramembrane serine protease</fullName>
    </submittedName>
</protein>
<feature type="transmembrane region" description="Helical" evidence="7">
    <location>
        <begin position="219"/>
        <end position="238"/>
    </location>
</feature>
<sequence>MMQVTETVKQLIIINIIFFVGTLIVGQPAYDILSLHFPANEKFQVWQIVTHMFMHGGITHILFNMLGLWMFGSQLEQKWGAKKFLFFYMSCGIGAALLSIGISYYMFNDAVSILVENGFEKTAILDVLSHQKIDTRWKDIIGPLKLQNMTQAYFGQAVGASGALYGTLIAFAFMFPNASLMMLFIPIPIKAKYFIPALLAYDLFSGLRGHSVLGGGDGIGHFAHLGGALIGFLMMWYWKKNQFNNNRWN</sequence>
<feature type="transmembrane region" description="Helical" evidence="7">
    <location>
        <begin position="153"/>
        <end position="173"/>
    </location>
</feature>
<evidence type="ECO:0000256" key="7">
    <source>
        <dbReference type="SAM" id="Phobius"/>
    </source>
</evidence>
<accession>A0A345H8B9</accession>
<dbReference type="AlphaFoldDB" id="A0A345H8B9"/>
<dbReference type="GO" id="GO:0016020">
    <property type="term" value="C:membrane"/>
    <property type="evidence" value="ECO:0007669"/>
    <property type="project" value="UniProtKB-SubCell"/>
</dbReference>
<keyword evidence="4" id="KW-0378">Hydrolase</keyword>
<reference evidence="9 10" key="1">
    <citation type="submission" date="2018-07" db="EMBL/GenBank/DDBJ databases">
        <title>Complete genome sequence of Flavobacterium arcticum type strain SM1502T.</title>
        <authorList>
            <person name="Li Y."/>
            <person name="Li D.-D."/>
        </authorList>
    </citation>
    <scope>NUCLEOTIDE SEQUENCE [LARGE SCALE GENOMIC DNA]</scope>
    <source>
        <strain evidence="9 10">SM1502</strain>
    </source>
</reference>
<feature type="transmembrane region" description="Helical" evidence="7">
    <location>
        <begin position="12"/>
        <end position="30"/>
    </location>
</feature>
<keyword evidence="9" id="KW-0645">Protease</keyword>
<gene>
    <name evidence="9" type="ORF">DVK85_00700</name>
</gene>
<proteinExistence type="inferred from homology"/>
<dbReference type="KEGG" id="fat:DVK85_00700"/>
<evidence type="ECO:0000256" key="1">
    <source>
        <dbReference type="ARBA" id="ARBA00004141"/>
    </source>
</evidence>
<dbReference type="Pfam" id="PF01694">
    <property type="entry name" value="Rhomboid"/>
    <property type="match status" value="2"/>
</dbReference>
<keyword evidence="3 7" id="KW-0812">Transmembrane</keyword>
<dbReference type="Gene3D" id="1.20.1540.10">
    <property type="entry name" value="Rhomboid-like"/>
    <property type="match status" value="1"/>
</dbReference>
<evidence type="ECO:0000256" key="4">
    <source>
        <dbReference type="ARBA" id="ARBA00022801"/>
    </source>
</evidence>
<comment type="similarity">
    <text evidence="2">Belongs to the peptidase S54 family.</text>
</comment>
<dbReference type="PANTHER" id="PTHR43731">
    <property type="entry name" value="RHOMBOID PROTEASE"/>
    <property type="match status" value="1"/>
</dbReference>
<dbReference type="InterPro" id="IPR050925">
    <property type="entry name" value="Rhomboid_protease_S54"/>
</dbReference>
<organism evidence="9 10">
    <name type="scientific">Flavobacterium arcticum</name>
    <dbReference type="NCBI Taxonomy" id="1784713"/>
    <lineage>
        <taxon>Bacteria</taxon>
        <taxon>Pseudomonadati</taxon>
        <taxon>Bacteroidota</taxon>
        <taxon>Flavobacteriia</taxon>
        <taxon>Flavobacteriales</taxon>
        <taxon>Flavobacteriaceae</taxon>
        <taxon>Flavobacterium</taxon>
    </lineage>
</organism>
<dbReference type="PANTHER" id="PTHR43731:SF14">
    <property type="entry name" value="PRESENILIN-ASSOCIATED RHOMBOID-LIKE PROTEIN, MITOCHONDRIAL"/>
    <property type="match status" value="1"/>
</dbReference>
<feature type="transmembrane region" description="Helical" evidence="7">
    <location>
        <begin position="180"/>
        <end position="199"/>
    </location>
</feature>
<evidence type="ECO:0000259" key="8">
    <source>
        <dbReference type="Pfam" id="PF01694"/>
    </source>
</evidence>
<feature type="domain" description="Peptidase S54 rhomboid" evidence="8">
    <location>
        <begin position="149"/>
        <end position="238"/>
    </location>
</feature>
<evidence type="ECO:0000256" key="2">
    <source>
        <dbReference type="ARBA" id="ARBA00009045"/>
    </source>
</evidence>
<dbReference type="SUPFAM" id="SSF144091">
    <property type="entry name" value="Rhomboid-like"/>
    <property type="match status" value="1"/>
</dbReference>
<evidence type="ECO:0000256" key="6">
    <source>
        <dbReference type="ARBA" id="ARBA00023136"/>
    </source>
</evidence>
<evidence type="ECO:0000313" key="9">
    <source>
        <dbReference type="EMBL" id="AXG72829.1"/>
    </source>
</evidence>
<dbReference type="RefSeq" id="WP_114676592.1">
    <property type="nucleotide sequence ID" value="NZ_CP031188.1"/>
</dbReference>
<dbReference type="GO" id="GO:0004252">
    <property type="term" value="F:serine-type endopeptidase activity"/>
    <property type="evidence" value="ECO:0007669"/>
    <property type="project" value="InterPro"/>
</dbReference>
<evidence type="ECO:0000256" key="5">
    <source>
        <dbReference type="ARBA" id="ARBA00022989"/>
    </source>
</evidence>
<evidence type="ECO:0000313" key="10">
    <source>
        <dbReference type="Proteomes" id="UP000253951"/>
    </source>
</evidence>
<dbReference type="Proteomes" id="UP000253951">
    <property type="component" value="Chromosome"/>
</dbReference>
<comment type="subcellular location">
    <subcellularLocation>
        <location evidence="1">Membrane</location>
        <topology evidence="1">Multi-pass membrane protein</topology>
    </subcellularLocation>
</comment>
<dbReference type="GO" id="GO:0006508">
    <property type="term" value="P:proteolysis"/>
    <property type="evidence" value="ECO:0007669"/>
    <property type="project" value="UniProtKB-KW"/>
</dbReference>
<feature type="transmembrane region" description="Helical" evidence="7">
    <location>
        <begin position="50"/>
        <end position="72"/>
    </location>
</feature>